<dbReference type="CDD" id="cd04301">
    <property type="entry name" value="NAT_SF"/>
    <property type="match status" value="1"/>
</dbReference>
<sequence length="179" mass="21239">MAFIKLKPSLKSKLIKISDINDYQLLMYTPSIIKAFPFKMDNYSFSYRIRCFLEFFCGYRVFYFKSKEKWIGYCIVTNGKNIRYKFCDKDDITFGRYYVRDSFRGNGIGRIMVESVLNLPELEYKNAYAYVHDSNKTSSSLLLKIGCKPVRKFNMVGKLRRIKETENGNYTLFCYSQKK</sequence>
<dbReference type="Pfam" id="PF00583">
    <property type="entry name" value="Acetyltransf_1"/>
    <property type="match status" value="1"/>
</dbReference>
<feature type="domain" description="N-acetyltransferase" evidence="1">
    <location>
        <begin position="56"/>
        <end position="142"/>
    </location>
</feature>
<name>A0A1T4LR62_9FIRM</name>
<accession>A0A1T4LR62</accession>
<keyword evidence="2" id="KW-0808">Transferase</keyword>
<evidence type="ECO:0000313" key="2">
    <source>
        <dbReference type="EMBL" id="SJZ57220.1"/>
    </source>
</evidence>
<dbReference type="EMBL" id="FUXA01000006">
    <property type="protein sequence ID" value="SJZ57220.1"/>
    <property type="molecule type" value="Genomic_DNA"/>
</dbReference>
<proteinExistence type="predicted"/>
<evidence type="ECO:0000259" key="1">
    <source>
        <dbReference type="Pfam" id="PF00583"/>
    </source>
</evidence>
<dbReference type="GO" id="GO:0016747">
    <property type="term" value="F:acyltransferase activity, transferring groups other than amino-acyl groups"/>
    <property type="evidence" value="ECO:0007669"/>
    <property type="project" value="InterPro"/>
</dbReference>
<evidence type="ECO:0000313" key="3">
    <source>
        <dbReference type="Proteomes" id="UP000189857"/>
    </source>
</evidence>
<dbReference type="AlphaFoldDB" id="A0A1T4LR62"/>
<dbReference type="Gene3D" id="3.40.630.30">
    <property type="match status" value="1"/>
</dbReference>
<dbReference type="SUPFAM" id="SSF55729">
    <property type="entry name" value="Acyl-CoA N-acyltransferases (Nat)"/>
    <property type="match status" value="1"/>
</dbReference>
<dbReference type="RefSeq" id="WP_078786747.1">
    <property type="nucleotide sequence ID" value="NZ_FMTO01000004.1"/>
</dbReference>
<dbReference type="Proteomes" id="UP000189857">
    <property type="component" value="Unassembled WGS sequence"/>
</dbReference>
<dbReference type="InterPro" id="IPR000182">
    <property type="entry name" value="GNAT_dom"/>
</dbReference>
<reference evidence="2 3" key="1">
    <citation type="submission" date="2017-02" db="EMBL/GenBank/DDBJ databases">
        <authorList>
            <person name="Peterson S.W."/>
        </authorList>
    </citation>
    <scope>NUCLEOTIDE SEQUENCE [LARGE SCALE GENOMIC DNA]</scope>
    <source>
        <strain evidence="2 3">ATCC 17233</strain>
    </source>
</reference>
<dbReference type="InterPro" id="IPR016181">
    <property type="entry name" value="Acyl_CoA_acyltransferase"/>
</dbReference>
<organism evidence="2 3">
    <name type="scientific">Eubacterium ruminantium</name>
    <dbReference type="NCBI Taxonomy" id="42322"/>
    <lineage>
        <taxon>Bacteria</taxon>
        <taxon>Bacillati</taxon>
        <taxon>Bacillota</taxon>
        <taxon>Clostridia</taxon>
        <taxon>Eubacteriales</taxon>
        <taxon>Eubacteriaceae</taxon>
        <taxon>Eubacterium</taxon>
    </lineage>
</organism>
<gene>
    <name evidence="2" type="ORF">SAMN02745110_00890</name>
</gene>
<keyword evidence="3" id="KW-1185">Reference proteome</keyword>
<protein>
    <submittedName>
        <fullName evidence="2">Acetyltransferase (GNAT) domain-containing protein</fullName>
    </submittedName>
</protein>